<comment type="subunit">
    <text evidence="6">Homodimer.</text>
</comment>
<gene>
    <name evidence="6" type="primary">menD</name>
    <name evidence="9" type="ORF">SAMN05421780_101771</name>
</gene>
<dbReference type="EMBL" id="FOLE01000001">
    <property type="protein sequence ID" value="SFB85468.1"/>
    <property type="molecule type" value="Genomic_DNA"/>
</dbReference>
<dbReference type="HAMAP" id="MF_01659">
    <property type="entry name" value="MenD"/>
    <property type="match status" value="1"/>
</dbReference>
<evidence type="ECO:0000256" key="6">
    <source>
        <dbReference type="HAMAP-Rule" id="MF_01659"/>
    </source>
</evidence>
<comment type="similarity">
    <text evidence="6">Belongs to the TPP enzyme family. MenD subfamily.</text>
</comment>
<keyword evidence="4 6" id="KW-0786">Thiamine pyrophosphate</keyword>
<sequence>MFVLLLHNMILQPLVDIAAICAAKNVTEFVVSSGSRCAPLTLALVRHTAIRTRTISDERAAAFVALGMAQMSGNVVGLVCTSGSAVLNYAPAISEAFYQQIPLLVITADRPPEWIEQQDGQTIQQQEVYGKHVKASYQLPADYTHPDAVQFINRVLNEAINLAQVYPCGPVHVNVPIREPFYPEENEIMQFDAQPRVIEEISHSASLPRPAYMNLANEWLTFSRKMLVVGQVTPDLELRNALYACCLYNQMPLVADLISNMHQAENAIDAHDLFLMTTDEQTKKDLQPDLLVTVGNSVLSKNLKTFLRKYKPKQHWHVQKAGKVADPFGTLTRIIRTEPAEFFTKLGEQGYFEFMNQQPNAFAEAWLAQQQNARERFVDFFKNTAHFTEFGALRHVMQALPDDSHLHLANSMSVRYANFLSLEKNKKIGVWSNRGTSGIDGCTATAVGAALQTEKIVTLITGDVAFFYDRNGLWHNYLPNNLRIVLINNRGGAIFKMIDGPARQPEADEYFQTRQQLTAERTCADAQILYHKAENDAELKAVLETFFAASEQAKLLEISSYTEVNAAFFREMKKQFV</sequence>
<keyword evidence="5 6" id="KW-0464">Manganese</keyword>
<dbReference type="PANTHER" id="PTHR42916">
    <property type="entry name" value="2-SUCCINYL-5-ENOLPYRUVYL-6-HYDROXY-3-CYCLOHEXENE-1-CARBOXYLATE SYNTHASE"/>
    <property type="match status" value="1"/>
</dbReference>
<keyword evidence="6" id="KW-0474">Menaquinone biosynthesis</keyword>
<dbReference type="UniPathway" id="UPA00079"/>
<dbReference type="GO" id="GO:0070204">
    <property type="term" value="F:2-succinyl-5-enolpyruvyl-6-hydroxy-3-cyclohexene-1-carboxylic-acid synthase activity"/>
    <property type="evidence" value="ECO:0007669"/>
    <property type="project" value="UniProtKB-UniRule"/>
</dbReference>
<reference evidence="9 10" key="1">
    <citation type="submission" date="2016-10" db="EMBL/GenBank/DDBJ databases">
        <authorList>
            <person name="de Groot N.N."/>
        </authorList>
    </citation>
    <scope>NUCLEOTIDE SEQUENCE [LARGE SCALE GENOMIC DNA]</scope>
    <source>
        <strain evidence="9 10">DSM 6793</strain>
    </source>
</reference>
<dbReference type="Gene3D" id="3.40.50.1220">
    <property type="entry name" value="TPP-binding domain"/>
    <property type="match status" value="1"/>
</dbReference>
<evidence type="ECO:0000313" key="10">
    <source>
        <dbReference type="Proteomes" id="UP000199514"/>
    </source>
</evidence>
<accession>A0A1I1EJ52</accession>
<evidence type="ECO:0000256" key="3">
    <source>
        <dbReference type="ARBA" id="ARBA00022842"/>
    </source>
</evidence>
<dbReference type="Pfam" id="PF02776">
    <property type="entry name" value="TPP_enzyme_N"/>
    <property type="match status" value="1"/>
</dbReference>
<feature type="domain" description="Thiamine pyrophosphate enzyme N-terminal TPP-binding" evidence="7">
    <location>
        <begin position="17"/>
        <end position="126"/>
    </location>
</feature>
<dbReference type="EC" id="2.2.1.9" evidence="6"/>
<dbReference type="InterPro" id="IPR012001">
    <property type="entry name" value="Thiamin_PyroP_enz_TPP-bd_dom"/>
</dbReference>
<comment type="function">
    <text evidence="6">Catalyzes the thiamine diphosphate-dependent decarboxylation of 2-oxoglutarate and the subsequent addition of the resulting succinic semialdehyde-thiamine pyrophosphate anion to isochorismate to yield 2-succinyl-5-enolpyruvyl-6-hydroxy-3-cyclohexene-1-carboxylate (SEPHCHC).</text>
</comment>
<organism evidence="9 10">
    <name type="scientific">Flexibacter flexilis DSM 6793</name>
    <dbReference type="NCBI Taxonomy" id="927664"/>
    <lineage>
        <taxon>Bacteria</taxon>
        <taxon>Pseudomonadati</taxon>
        <taxon>Bacteroidota</taxon>
        <taxon>Cytophagia</taxon>
        <taxon>Cytophagales</taxon>
        <taxon>Flexibacteraceae</taxon>
        <taxon>Flexibacter</taxon>
    </lineage>
</organism>
<dbReference type="SUPFAM" id="SSF52518">
    <property type="entry name" value="Thiamin diphosphate-binding fold (THDP-binding)"/>
    <property type="match status" value="2"/>
</dbReference>
<dbReference type="Proteomes" id="UP000199514">
    <property type="component" value="Unassembled WGS sequence"/>
</dbReference>
<dbReference type="InterPro" id="IPR032264">
    <property type="entry name" value="MenD_middle"/>
</dbReference>
<comment type="pathway">
    <text evidence="6">Quinol/quinone metabolism; 1,4-dihydroxy-2-naphthoate biosynthesis; 1,4-dihydroxy-2-naphthoate from chorismate: step 2/7.</text>
</comment>
<evidence type="ECO:0000256" key="2">
    <source>
        <dbReference type="ARBA" id="ARBA00022723"/>
    </source>
</evidence>
<protein>
    <recommendedName>
        <fullName evidence="6">2-succinyl-5-enolpyruvyl-6-hydroxy-3-cyclohexene-1-carboxylate synthase</fullName>
        <shortName evidence="6">SEPHCHC synthase</shortName>
        <ecNumber evidence="6">2.2.1.9</ecNumber>
    </recommendedName>
    <alternativeName>
        <fullName evidence="6">Menaquinone biosynthesis protein MenD</fullName>
    </alternativeName>
</protein>
<evidence type="ECO:0000313" key="9">
    <source>
        <dbReference type="EMBL" id="SFB85468.1"/>
    </source>
</evidence>
<comment type="pathway">
    <text evidence="6">Quinol/quinone metabolism; menaquinone biosynthesis.</text>
</comment>
<evidence type="ECO:0000259" key="7">
    <source>
        <dbReference type="Pfam" id="PF02776"/>
    </source>
</evidence>
<comment type="cofactor">
    <cofactor evidence="6">
        <name>Mg(2+)</name>
        <dbReference type="ChEBI" id="CHEBI:18420"/>
    </cofactor>
    <cofactor evidence="6">
        <name>Mn(2+)</name>
        <dbReference type="ChEBI" id="CHEBI:29035"/>
    </cofactor>
</comment>
<dbReference type="InterPro" id="IPR029061">
    <property type="entry name" value="THDP-binding"/>
</dbReference>
<dbReference type="PIRSF" id="PIRSF004983">
    <property type="entry name" value="MenD"/>
    <property type="match status" value="1"/>
</dbReference>
<evidence type="ECO:0000256" key="5">
    <source>
        <dbReference type="ARBA" id="ARBA00023211"/>
    </source>
</evidence>
<name>A0A1I1EJ52_9BACT</name>
<evidence type="ECO:0000259" key="8">
    <source>
        <dbReference type="Pfam" id="PF16582"/>
    </source>
</evidence>
<keyword evidence="3 6" id="KW-0460">Magnesium</keyword>
<keyword evidence="1 6" id="KW-0808">Transferase</keyword>
<proteinExistence type="inferred from homology"/>
<evidence type="ECO:0000256" key="1">
    <source>
        <dbReference type="ARBA" id="ARBA00022679"/>
    </source>
</evidence>
<evidence type="ECO:0000256" key="4">
    <source>
        <dbReference type="ARBA" id="ARBA00023052"/>
    </source>
</evidence>
<feature type="domain" description="Menaquinone biosynthesis protein MenD middle" evidence="8">
    <location>
        <begin position="223"/>
        <end position="407"/>
    </location>
</feature>
<dbReference type="InterPro" id="IPR004433">
    <property type="entry name" value="MenaQ_synth_MenD"/>
</dbReference>
<dbReference type="AlphaFoldDB" id="A0A1I1EJ52"/>
<dbReference type="GO" id="GO:0030976">
    <property type="term" value="F:thiamine pyrophosphate binding"/>
    <property type="evidence" value="ECO:0007669"/>
    <property type="project" value="UniProtKB-UniRule"/>
</dbReference>
<dbReference type="PANTHER" id="PTHR42916:SF1">
    <property type="entry name" value="PROTEIN PHYLLO, CHLOROPLASTIC"/>
    <property type="match status" value="1"/>
</dbReference>
<comment type="catalytic activity">
    <reaction evidence="6">
        <text>isochorismate + 2-oxoglutarate + H(+) = 5-enolpyruvoyl-6-hydroxy-2-succinyl-cyclohex-3-ene-1-carboxylate + CO2</text>
        <dbReference type="Rhea" id="RHEA:25593"/>
        <dbReference type="ChEBI" id="CHEBI:15378"/>
        <dbReference type="ChEBI" id="CHEBI:16526"/>
        <dbReference type="ChEBI" id="CHEBI:16810"/>
        <dbReference type="ChEBI" id="CHEBI:29780"/>
        <dbReference type="ChEBI" id="CHEBI:58818"/>
        <dbReference type="EC" id="2.2.1.9"/>
    </reaction>
</comment>
<dbReference type="NCBIfam" id="TIGR00173">
    <property type="entry name" value="menD"/>
    <property type="match status" value="1"/>
</dbReference>
<keyword evidence="10" id="KW-1185">Reference proteome</keyword>
<dbReference type="UniPathway" id="UPA01057">
    <property type="reaction ID" value="UER00164"/>
</dbReference>
<dbReference type="Gene3D" id="3.40.50.970">
    <property type="match status" value="2"/>
</dbReference>
<dbReference type="GO" id="GO:0009234">
    <property type="term" value="P:menaquinone biosynthetic process"/>
    <property type="evidence" value="ECO:0007669"/>
    <property type="project" value="UniProtKB-UniRule"/>
</dbReference>
<dbReference type="GO" id="GO:0030145">
    <property type="term" value="F:manganese ion binding"/>
    <property type="evidence" value="ECO:0007669"/>
    <property type="project" value="UniProtKB-UniRule"/>
</dbReference>
<keyword evidence="2 6" id="KW-0479">Metal-binding</keyword>
<dbReference type="CDD" id="cd07037">
    <property type="entry name" value="TPP_PYR_MenD"/>
    <property type="match status" value="1"/>
</dbReference>
<dbReference type="Pfam" id="PF16582">
    <property type="entry name" value="TPP_enzyme_M_2"/>
    <property type="match status" value="1"/>
</dbReference>
<dbReference type="GO" id="GO:0000287">
    <property type="term" value="F:magnesium ion binding"/>
    <property type="evidence" value="ECO:0007669"/>
    <property type="project" value="UniProtKB-UniRule"/>
</dbReference>
<comment type="cofactor">
    <cofactor evidence="6">
        <name>thiamine diphosphate</name>
        <dbReference type="ChEBI" id="CHEBI:58937"/>
    </cofactor>
    <text evidence="6">Binds 1 thiamine pyrophosphate per subunit.</text>
</comment>
<dbReference type="CDD" id="cd02009">
    <property type="entry name" value="TPP_SHCHC_synthase"/>
    <property type="match status" value="1"/>
</dbReference>
<dbReference type="STRING" id="927664.SAMN05421780_101771"/>